<keyword evidence="2" id="KW-1185">Reference proteome</keyword>
<dbReference type="Pfam" id="PF11153">
    <property type="entry name" value="DUF2931"/>
    <property type="match status" value="1"/>
</dbReference>
<dbReference type="EMBL" id="CP096829">
    <property type="protein sequence ID" value="UPZ14286.1"/>
    <property type="molecule type" value="Genomic_DNA"/>
</dbReference>
<accession>A0ABY4LMF7</accession>
<protein>
    <submittedName>
        <fullName evidence="1">DUF2931 family protein</fullName>
    </submittedName>
</protein>
<sequence length="380" mass="44052">MKYRILITLTIVITQLSACQKKDLNTAKKTENMNEEKFEWDGMACVPDDYPVTVLSPNVFYSNGGKHITLIPNMSYTTGSWSGSGRSWASEPSPAPDHLSITWFSETENKIYAGEFSLPQQKIYNLFKEGYIVYGIPADSDDSKKTLHKETYTSLTAGLAPKGMVVVWMDGRNKVEIGRYQAKELGRKEANEVFKRHFKSSGDMPETIDKAEFDRLTPEVKEIIRQGKISSKQWDDYRLRYNWKVEFNKPLEMYKYYIGFFNSEYSGYLPPKVSQENFNKIILEPREKVVPNYIGMYVTAENHRNYLIRLETLDEKETIEAFKKLEELSPKSVITMFITVDDAFKNFTVTLKNDKKEIKLEKALLQLFILDKSNDLKKQK</sequence>
<dbReference type="InterPro" id="IPR021326">
    <property type="entry name" value="DUF2931"/>
</dbReference>
<gene>
    <name evidence="1" type="ORF">M0M44_16135</name>
</gene>
<evidence type="ECO:0000313" key="1">
    <source>
        <dbReference type="EMBL" id="UPZ14286.1"/>
    </source>
</evidence>
<proteinExistence type="predicted"/>
<dbReference type="Proteomes" id="UP000829998">
    <property type="component" value="Chromosome"/>
</dbReference>
<organism evidence="1 2">
    <name type="scientific">Flavobacterium humidisoli</name>
    <dbReference type="NCBI Taxonomy" id="2937442"/>
    <lineage>
        <taxon>Bacteria</taxon>
        <taxon>Pseudomonadati</taxon>
        <taxon>Bacteroidota</taxon>
        <taxon>Flavobacteriia</taxon>
        <taxon>Flavobacteriales</taxon>
        <taxon>Flavobacteriaceae</taxon>
        <taxon>Flavobacterium</taxon>
    </lineage>
</organism>
<reference evidence="1 2" key="1">
    <citation type="submission" date="2022-04" db="EMBL/GenBank/DDBJ databases">
        <authorList>
            <person name="Ra J.-S."/>
            <person name="Kim S.-B."/>
        </authorList>
    </citation>
    <scope>NUCLEOTIDE SEQUENCE [LARGE SCALE GENOMIC DNA]</scope>
    <source>
        <strain evidence="1 2">MMS21-Er5</strain>
    </source>
</reference>
<name>A0ABY4LMF7_9FLAO</name>
<dbReference type="RefSeq" id="WP_248726589.1">
    <property type="nucleotide sequence ID" value="NZ_CP096829.1"/>
</dbReference>
<evidence type="ECO:0000313" key="2">
    <source>
        <dbReference type="Proteomes" id="UP000829998"/>
    </source>
</evidence>